<dbReference type="Pfam" id="PF22055">
    <property type="entry name" value="MvaT_DBD"/>
    <property type="match status" value="1"/>
</dbReference>
<gene>
    <name evidence="3" type="ORF">G5B91_33390</name>
</gene>
<accession>A0A6G6JAZ6</accession>
<reference evidence="3 4" key="1">
    <citation type="submission" date="2020-02" db="EMBL/GenBank/DDBJ databases">
        <title>Integrative conjugative elements (ICEs) and plasmids drive adaptation of Pseudomonas nitroreducens strain HBP1 to wastewater environment.</title>
        <authorList>
            <person name="Sentchilo V."/>
            <person name="Carraro N."/>
            <person name="Bertelli C."/>
            <person name="van der Meer J.R."/>
        </authorList>
    </citation>
    <scope>NUCLEOTIDE SEQUENCE [LARGE SCALE GENOMIC DNA]</scope>
    <source>
        <strain evidence="3 4">HBP1</strain>
        <plasmid evidence="4">ppnihbp1_1</plasmid>
    </source>
</reference>
<dbReference type="AlphaFoldDB" id="A0A6G6JAZ6"/>
<organism evidence="3 4">
    <name type="scientific">Pseudomonas nitroreducens</name>
    <dbReference type="NCBI Taxonomy" id="46680"/>
    <lineage>
        <taxon>Bacteria</taxon>
        <taxon>Pseudomonadati</taxon>
        <taxon>Pseudomonadota</taxon>
        <taxon>Gammaproteobacteria</taxon>
        <taxon>Pseudomonadales</taxon>
        <taxon>Pseudomonadaceae</taxon>
        <taxon>Pseudomonas</taxon>
    </lineage>
</organism>
<dbReference type="CDD" id="cd16170">
    <property type="entry name" value="MvaT_DBD"/>
    <property type="match status" value="1"/>
</dbReference>
<sequence length="117" mass="13377">MVSKVQQVADIDAQIAELQKQREEIISSPGYQAEAEFSGKLRELMGSYDKSLRDVIKLLDPEARAEKPVRTHKRVRTLKRYKNPHTGEVVETKGGNHRTLKAWKDQYGAEAVNSWIE</sequence>
<keyword evidence="3" id="KW-0614">Plasmid</keyword>
<dbReference type="EMBL" id="CP049142">
    <property type="protein sequence ID" value="QIE91641.1"/>
    <property type="molecule type" value="Genomic_DNA"/>
</dbReference>
<evidence type="ECO:0000313" key="4">
    <source>
        <dbReference type="Proteomes" id="UP000501063"/>
    </source>
</evidence>
<evidence type="ECO:0000259" key="2">
    <source>
        <dbReference type="Pfam" id="PF22055"/>
    </source>
</evidence>
<keyword evidence="1" id="KW-0175">Coiled coil</keyword>
<feature type="domain" description="MvaT DNA-binding" evidence="2">
    <location>
        <begin position="79"/>
        <end position="115"/>
    </location>
</feature>
<evidence type="ECO:0000313" key="3">
    <source>
        <dbReference type="EMBL" id="QIE91641.1"/>
    </source>
</evidence>
<name>A0A6G6JAZ6_PSENT</name>
<geneLocation type="plasmid" evidence="4">
    <name>ppnihbp1_1</name>
</geneLocation>
<dbReference type="NCBIfam" id="NF041859">
    <property type="entry name" value="silencer_MvaTU"/>
    <property type="match status" value="1"/>
</dbReference>
<proteinExistence type="predicted"/>
<protein>
    <submittedName>
        <fullName evidence="3">DNA binding protein</fullName>
    </submittedName>
</protein>
<feature type="coiled-coil region" evidence="1">
    <location>
        <begin position="1"/>
        <end position="28"/>
    </location>
</feature>
<dbReference type="InterPro" id="IPR035616">
    <property type="entry name" value="MvaT_DBD"/>
</dbReference>
<dbReference type="Proteomes" id="UP000501063">
    <property type="component" value="Plasmid pPniHBP1_1"/>
</dbReference>
<dbReference type="KEGG" id="pnt:G5B91_33390"/>
<evidence type="ECO:0000256" key="1">
    <source>
        <dbReference type="SAM" id="Coils"/>
    </source>
</evidence>